<organism evidence="1 2">
    <name type="scientific">Candidatus Thiodiazotropha taylori</name>
    <dbReference type="NCBI Taxonomy" id="2792791"/>
    <lineage>
        <taxon>Bacteria</taxon>
        <taxon>Pseudomonadati</taxon>
        <taxon>Pseudomonadota</taxon>
        <taxon>Gammaproteobacteria</taxon>
        <taxon>Chromatiales</taxon>
        <taxon>Sedimenticolaceae</taxon>
        <taxon>Candidatus Thiodiazotropha</taxon>
    </lineage>
</organism>
<proteinExistence type="predicted"/>
<dbReference type="EMBL" id="JAEPCM010000284">
    <property type="protein sequence ID" value="MCG7946389.1"/>
    <property type="molecule type" value="Genomic_DNA"/>
</dbReference>
<accession>A0A9E4N4M6</accession>
<dbReference type="Proteomes" id="UP000886667">
    <property type="component" value="Unassembled WGS sequence"/>
</dbReference>
<comment type="caution">
    <text evidence="1">The sequence shown here is derived from an EMBL/GenBank/DDBJ whole genome shotgun (WGS) entry which is preliminary data.</text>
</comment>
<dbReference type="Pfam" id="PF07676">
    <property type="entry name" value="PD40"/>
    <property type="match status" value="2"/>
</dbReference>
<evidence type="ECO:0000313" key="1">
    <source>
        <dbReference type="EMBL" id="MCG7946389.1"/>
    </source>
</evidence>
<gene>
    <name evidence="1" type="ORF">JAZ07_08610</name>
</gene>
<name>A0A9E4N4M6_9GAMM</name>
<dbReference type="InterPro" id="IPR011042">
    <property type="entry name" value="6-blade_b-propeller_TolB-like"/>
</dbReference>
<dbReference type="InterPro" id="IPR011044">
    <property type="entry name" value="Quino_amine_DH_bsu"/>
</dbReference>
<evidence type="ECO:0008006" key="3">
    <source>
        <dbReference type="Google" id="ProtNLM"/>
    </source>
</evidence>
<evidence type="ECO:0000313" key="2">
    <source>
        <dbReference type="Proteomes" id="UP000886667"/>
    </source>
</evidence>
<dbReference type="SUPFAM" id="SSF50969">
    <property type="entry name" value="YVTN repeat-like/Quinoprotein amine dehydrogenase"/>
    <property type="match status" value="1"/>
</dbReference>
<dbReference type="AlphaFoldDB" id="A0A9E4N4M6"/>
<reference evidence="1" key="1">
    <citation type="journal article" date="2021" name="Proc. Natl. Acad. Sci. U.S.A.">
        <title>Global biogeography of chemosynthetic symbionts reveals both localized and globally distributed symbiont groups. .</title>
        <authorList>
            <person name="Osvatic J.T."/>
            <person name="Wilkins L.G.E."/>
            <person name="Leibrecht L."/>
            <person name="Leray M."/>
            <person name="Zauner S."/>
            <person name="Polzin J."/>
            <person name="Camacho Y."/>
            <person name="Gros O."/>
            <person name="van Gils J.A."/>
            <person name="Eisen J.A."/>
            <person name="Petersen J.M."/>
            <person name="Yuen B."/>
        </authorList>
    </citation>
    <scope>NUCLEOTIDE SEQUENCE</scope>
    <source>
        <strain evidence="1">MAGclacostrist064TRANS</strain>
    </source>
</reference>
<dbReference type="InterPro" id="IPR011659">
    <property type="entry name" value="WD40"/>
</dbReference>
<protein>
    <recommendedName>
        <fullName evidence="3">Translocation protein TolB</fullName>
    </recommendedName>
</protein>
<dbReference type="Gene3D" id="2.120.10.30">
    <property type="entry name" value="TolB, C-terminal domain"/>
    <property type="match status" value="1"/>
</dbReference>
<sequence>MDIKSLVLLVTVNIAIFSQVGCGGGSGDSEGDDDSITTGDSVNGGITGKLFMGSSGEGTLLDFLTGQYSEIPGVDWSEAIDSDYHPSASYYAMPSKDGAEFIVTIKDCLSGDDPLSPYSDCIILHDSDGQIISSGKMVENISPTTRLSVNKEYFAFFYNDGSDSTTNDELVIFDRNFQFISRSDLGGKLARSFDWLSNGQIVYIHDQTVYVTAPYSTEGSPIYTFTNEEGRPDYIAASPDGNKIAFTLVTDAYTRVIHGATWVMNIDGTDLHQLVYDVNTNDPIINYPSWSPDGRYIINMVGYVAGDGPGTEGVFGGLYAIPSASRNIKLNNDGDNGIIRIRSYYYDTELNYKFSTKGNIVWIP</sequence>